<keyword evidence="7" id="KW-1185">Reference proteome</keyword>
<dbReference type="PANTHER" id="PTHR43531">
    <property type="entry name" value="PROTEIN ICFG"/>
    <property type="match status" value="1"/>
</dbReference>
<keyword evidence="3" id="KW-0807">Transducer</keyword>
<proteinExistence type="inferred from homology"/>
<feature type="domain" description="Methyl-accepting transducer" evidence="5">
    <location>
        <begin position="77"/>
        <end position="246"/>
    </location>
</feature>
<dbReference type="Gene3D" id="1.10.287.950">
    <property type="entry name" value="Methyl-accepting chemotaxis protein"/>
    <property type="match status" value="1"/>
</dbReference>
<dbReference type="KEGG" id="ssm:Spirs_3289"/>
<evidence type="ECO:0000256" key="3">
    <source>
        <dbReference type="PROSITE-ProRule" id="PRU00284"/>
    </source>
</evidence>
<accession>E1RAL7</accession>
<keyword evidence="4" id="KW-0175">Coiled coil</keyword>
<protein>
    <submittedName>
        <fullName evidence="6">Methyl-accepting chemotaxis sensory transducer</fullName>
    </submittedName>
</protein>
<keyword evidence="1" id="KW-0145">Chemotaxis</keyword>
<dbReference type="RefSeq" id="WP_013255844.1">
    <property type="nucleotide sequence ID" value="NC_014364.1"/>
</dbReference>
<name>E1RAL7_SEDSS</name>
<comment type="similarity">
    <text evidence="2">Belongs to the methyl-accepting chemotaxis (MCP) protein family.</text>
</comment>
<gene>
    <name evidence="6" type="ordered locus">Spirs_3289</name>
</gene>
<evidence type="ECO:0000256" key="1">
    <source>
        <dbReference type="ARBA" id="ARBA00022500"/>
    </source>
</evidence>
<dbReference type="GO" id="GO:0005886">
    <property type="term" value="C:plasma membrane"/>
    <property type="evidence" value="ECO:0007669"/>
    <property type="project" value="TreeGrafter"/>
</dbReference>
<sequence>MGQAHATTRISNGKKILHYFASKINAIVFEIISRSQLLNITIQYLHEQFAKLTEVIGTVRSTFQQRMERLLDVFLRSRGYIEDVEEHFSHIDTSFGDSYKLGQALQLKAEEAEKQLKEIEDLSEMTNILAMNASIQAARVGTEGAGFAVVAKEIRRHGEQSREIVTQASAQLHEMIDLIFQLVDIMQSIGAEVSSSREILQKLLETTQKSKDSADEVQEDVQSILNVFQEYDSLRESLNRMIDQSAVSNTEIEEILLSFQADLAGVNRKFR</sequence>
<feature type="coiled-coil region" evidence="4">
    <location>
        <begin position="102"/>
        <end position="129"/>
    </location>
</feature>
<dbReference type="eggNOG" id="COG0840">
    <property type="taxonomic scope" value="Bacteria"/>
</dbReference>
<dbReference type="PROSITE" id="PS50111">
    <property type="entry name" value="CHEMOTAXIS_TRANSDUC_2"/>
    <property type="match status" value="1"/>
</dbReference>
<evidence type="ECO:0000313" key="6">
    <source>
        <dbReference type="EMBL" id="ADK82385.1"/>
    </source>
</evidence>
<dbReference type="InterPro" id="IPR004090">
    <property type="entry name" value="Chemotax_Me-accpt_rcpt"/>
</dbReference>
<dbReference type="GO" id="GO:0007165">
    <property type="term" value="P:signal transduction"/>
    <property type="evidence" value="ECO:0007669"/>
    <property type="project" value="UniProtKB-KW"/>
</dbReference>
<dbReference type="Pfam" id="PF00015">
    <property type="entry name" value="MCPsignal"/>
    <property type="match status" value="1"/>
</dbReference>
<dbReference type="GO" id="GO:0004888">
    <property type="term" value="F:transmembrane signaling receptor activity"/>
    <property type="evidence" value="ECO:0007669"/>
    <property type="project" value="InterPro"/>
</dbReference>
<evidence type="ECO:0000259" key="5">
    <source>
        <dbReference type="PROSITE" id="PS50111"/>
    </source>
</evidence>
<dbReference type="AlphaFoldDB" id="E1RAL7"/>
<organism evidence="6 7">
    <name type="scientific">Sediminispirochaeta smaragdinae (strain DSM 11293 / JCM 15392 / SEBR 4228)</name>
    <name type="common">Spirochaeta smaragdinae</name>
    <dbReference type="NCBI Taxonomy" id="573413"/>
    <lineage>
        <taxon>Bacteria</taxon>
        <taxon>Pseudomonadati</taxon>
        <taxon>Spirochaetota</taxon>
        <taxon>Spirochaetia</taxon>
        <taxon>Spirochaetales</taxon>
        <taxon>Spirochaetaceae</taxon>
        <taxon>Sediminispirochaeta</taxon>
    </lineage>
</organism>
<evidence type="ECO:0000313" key="7">
    <source>
        <dbReference type="Proteomes" id="UP000002318"/>
    </source>
</evidence>
<dbReference type="HOGENOM" id="CLU_1026387_0_0_12"/>
<dbReference type="Proteomes" id="UP000002318">
    <property type="component" value="Chromosome"/>
</dbReference>
<dbReference type="InterPro" id="IPR004089">
    <property type="entry name" value="MCPsignal_dom"/>
</dbReference>
<dbReference type="GO" id="GO:0006935">
    <property type="term" value="P:chemotaxis"/>
    <property type="evidence" value="ECO:0007669"/>
    <property type="project" value="UniProtKB-KW"/>
</dbReference>
<evidence type="ECO:0000256" key="2">
    <source>
        <dbReference type="ARBA" id="ARBA00029447"/>
    </source>
</evidence>
<dbReference type="SMART" id="SM00283">
    <property type="entry name" value="MA"/>
    <property type="match status" value="1"/>
</dbReference>
<dbReference type="InterPro" id="IPR051310">
    <property type="entry name" value="MCP_chemotaxis"/>
</dbReference>
<evidence type="ECO:0000256" key="4">
    <source>
        <dbReference type="SAM" id="Coils"/>
    </source>
</evidence>
<dbReference type="PRINTS" id="PR00260">
    <property type="entry name" value="CHEMTRNSDUCR"/>
</dbReference>
<dbReference type="PANTHER" id="PTHR43531:SF11">
    <property type="entry name" value="METHYL-ACCEPTING CHEMOTAXIS PROTEIN 3"/>
    <property type="match status" value="1"/>
</dbReference>
<reference evidence="6 7" key="1">
    <citation type="journal article" date="2010" name="Stand. Genomic Sci.">
        <title>Complete genome sequence of Spirochaeta smaragdinae type strain (SEBR 4228).</title>
        <authorList>
            <person name="Mavromatis K."/>
            <person name="Yasawong M."/>
            <person name="Chertkov O."/>
            <person name="Lapidus A."/>
            <person name="Lucas S."/>
            <person name="Nolan M."/>
            <person name="Del Rio T.G."/>
            <person name="Tice H."/>
            <person name="Cheng J.F."/>
            <person name="Pitluck S."/>
            <person name="Liolios K."/>
            <person name="Ivanova N."/>
            <person name="Tapia R."/>
            <person name="Han C."/>
            <person name="Bruce D."/>
            <person name="Goodwin L."/>
            <person name="Pati A."/>
            <person name="Chen A."/>
            <person name="Palaniappan K."/>
            <person name="Land M."/>
            <person name="Hauser L."/>
            <person name="Chang Y.J."/>
            <person name="Jeffries C.D."/>
            <person name="Detter J.C."/>
            <person name="Rohde M."/>
            <person name="Brambilla E."/>
            <person name="Spring S."/>
            <person name="Goker M."/>
            <person name="Sikorski J."/>
            <person name="Woyke T."/>
            <person name="Bristow J."/>
            <person name="Eisen J.A."/>
            <person name="Markowitz V."/>
            <person name="Hugenholtz P."/>
            <person name="Klenk H.P."/>
            <person name="Kyrpides N.C."/>
        </authorList>
    </citation>
    <scope>NUCLEOTIDE SEQUENCE [LARGE SCALE GENOMIC DNA]</scope>
    <source>
        <strain evidence="7">DSM 11293 / JCM 15392 / SEBR 4228</strain>
    </source>
</reference>
<dbReference type="EMBL" id="CP002116">
    <property type="protein sequence ID" value="ADK82385.1"/>
    <property type="molecule type" value="Genomic_DNA"/>
</dbReference>
<dbReference type="OrthoDB" id="368075at2"/>
<dbReference type="STRING" id="573413.Spirs_3289"/>
<dbReference type="SUPFAM" id="SSF58104">
    <property type="entry name" value="Methyl-accepting chemotaxis protein (MCP) signaling domain"/>
    <property type="match status" value="1"/>
</dbReference>